<dbReference type="InterPro" id="IPR005467">
    <property type="entry name" value="His_kinase_dom"/>
</dbReference>
<evidence type="ECO:0000256" key="1">
    <source>
        <dbReference type="ARBA" id="ARBA00000085"/>
    </source>
</evidence>
<dbReference type="Gene3D" id="1.10.287.130">
    <property type="match status" value="1"/>
</dbReference>
<dbReference type="Gene3D" id="3.30.565.10">
    <property type="entry name" value="Histidine kinase-like ATPase, C-terminal domain"/>
    <property type="match status" value="1"/>
</dbReference>
<dbReference type="SUPFAM" id="SSF55874">
    <property type="entry name" value="ATPase domain of HSP90 chaperone/DNA topoisomerase II/histidine kinase"/>
    <property type="match status" value="1"/>
</dbReference>
<dbReference type="InterPro" id="IPR036097">
    <property type="entry name" value="HisK_dim/P_sf"/>
</dbReference>
<dbReference type="Pfam" id="PF02518">
    <property type="entry name" value="HATPase_c"/>
    <property type="match status" value="1"/>
</dbReference>
<dbReference type="EC" id="2.7.13.3" evidence="2"/>
<keyword evidence="5" id="KW-0472">Membrane</keyword>
<comment type="catalytic activity">
    <reaction evidence="1">
        <text>ATP + protein L-histidine = ADP + protein N-phospho-L-histidine.</text>
        <dbReference type="EC" id="2.7.13.3"/>
    </reaction>
</comment>
<feature type="transmembrane region" description="Helical" evidence="5">
    <location>
        <begin position="66"/>
        <end position="85"/>
    </location>
</feature>
<dbReference type="SUPFAM" id="SSF47384">
    <property type="entry name" value="Homodimeric domain of signal transducing histidine kinase"/>
    <property type="match status" value="1"/>
</dbReference>
<dbReference type="SMART" id="SM00388">
    <property type="entry name" value="HisKA"/>
    <property type="match status" value="1"/>
</dbReference>
<dbReference type="OrthoDB" id="9770473at2"/>
<feature type="transmembrane region" description="Helical" evidence="5">
    <location>
        <begin position="143"/>
        <end position="164"/>
    </location>
</feature>
<comment type="caution">
    <text evidence="7">The sequence shown here is derived from an EMBL/GenBank/DDBJ whole genome shotgun (WGS) entry which is preliminary data.</text>
</comment>
<organism evidence="7 8">
    <name type="scientific">Luteimonas viscosa</name>
    <dbReference type="NCBI Taxonomy" id="1132694"/>
    <lineage>
        <taxon>Bacteria</taxon>
        <taxon>Pseudomonadati</taxon>
        <taxon>Pseudomonadota</taxon>
        <taxon>Gammaproteobacteria</taxon>
        <taxon>Lysobacterales</taxon>
        <taxon>Lysobacteraceae</taxon>
        <taxon>Luteimonas</taxon>
    </lineage>
</organism>
<dbReference type="AlphaFoldDB" id="A0A5D4XQE8"/>
<proteinExistence type="predicted"/>
<dbReference type="PROSITE" id="PS50109">
    <property type="entry name" value="HIS_KIN"/>
    <property type="match status" value="1"/>
</dbReference>
<evidence type="ECO:0000259" key="6">
    <source>
        <dbReference type="PROSITE" id="PS50109"/>
    </source>
</evidence>
<keyword evidence="3" id="KW-0597">Phosphoprotein</keyword>
<sequence>MHDSDSTGRSDARAPRLLQRWRALARVDPADRRNASMLQAVLVASALFQPVSLALAWASAVGVDAMAVGMSIVNMAMLLASLALLRHGAFVAAARLFVAVTLALLTAAYFHWGLAPQAPQQLLQLVPVLIGGALLGRRAMWTTVAWLVALVVVGGWRDAAVLAHRPDSLLVLGSRMLGSIFGFVMAAFVLDQALAGLRENLALARRRGNELAAARDRLQLEMQEKERQRDQLVHAQKMEGVGRLASGVAHDFNHLLTLVLGHAARGRASTTLDDAHGALLDVQSAARRAAAVSRRLLDFSRMEDARPEVFDPAAAIEEMRPMLRQLFSAGTRLELQLQPSPGLVRFDRAQFELILLTLAANAGDAMPVGGRFQVALTAAGPDMIGISARDDGHGMDADVRERCLEPFFTTKPSGQGTGLGLAVAAGLVQAAGGSIAIDSAPGHGTNVRIALPRAGSIDAERGVPTA</sequence>
<feature type="domain" description="Histidine kinase" evidence="6">
    <location>
        <begin position="247"/>
        <end position="455"/>
    </location>
</feature>
<keyword evidence="4" id="KW-0175">Coiled coil</keyword>
<reference evidence="7 8" key="1">
    <citation type="submission" date="2019-08" db="EMBL/GenBank/DDBJ databases">
        <title>Luteimonas viscosus sp. nov., isolated from soil of a sunflower field.</title>
        <authorList>
            <person name="Jianli Z."/>
            <person name="Ying Z."/>
        </authorList>
    </citation>
    <scope>NUCLEOTIDE SEQUENCE [LARGE SCALE GENOMIC DNA]</scope>
    <source>
        <strain evidence="7 8">XBU10</strain>
    </source>
</reference>
<protein>
    <recommendedName>
        <fullName evidence="2">histidine kinase</fullName>
        <ecNumber evidence="2">2.7.13.3</ecNumber>
    </recommendedName>
</protein>
<keyword evidence="7" id="KW-0808">Transferase</keyword>
<dbReference type="InterPro" id="IPR036890">
    <property type="entry name" value="HATPase_C_sf"/>
</dbReference>
<evidence type="ECO:0000256" key="4">
    <source>
        <dbReference type="SAM" id="Coils"/>
    </source>
</evidence>
<dbReference type="EMBL" id="VTFT01000001">
    <property type="protein sequence ID" value="TYT26011.1"/>
    <property type="molecule type" value="Genomic_DNA"/>
</dbReference>
<dbReference type="PRINTS" id="PR00344">
    <property type="entry name" value="BCTRLSENSOR"/>
</dbReference>
<feature type="transmembrane region" description="Helical" evidence="5">
    <location>
        <begin position="40"/>
        <end position="60"/>
    </location>
</feature>
<keyword evidence="7" id="KW-0418">Kinase</keyword>
<evidence type="ECO:0000313" key="7">
    <source>
        <dbReference type="EMBL" id="TYT26011.1"/>
    </source>
</evidence>
<dbReference type="InterPro" id="IPR004358">
    <property type="entry name" value="Sig_transdc_His_kin-like_C"/>
</dbReference>
<keyword evidence="5" id="KW-1133">Transmembrane helix</keyword>
<dbReference type="Proteomes" id="UP000324973">
    <property type="component" value="Unassembled WGS sequence"/>
</dbReference>
<evidence type="ECO:0000256" key="3">
    <source>
        <dbReference type="ARBA" id="ARBA00022553"/>
    </source>
</evidence>
<evidence type="ECO:0000256" key="2">
    <source>
        <dbReference type="ARBA" id="ARBA00012438"/>
    </source>
</evidence>
<keyword evidence="8" id="KW-1185">Reference proteome</keyword>
<evidence type="ECO:0000313" key="8">
    <source>
        <dbReference type="Proteomes" id="UP000324973"/>
    </source>
</evidence>
<dbReference type="InterPro" id="IPR003661">
    <property type="entry name" value="HisK_dim/P_dom"/>
</dbReference>
<feature type="coiled-coil region" evidence="4">
    <location>
        <begin position="208"/>
        <end position="235"/>
    </location>
</feature>
<evidence type="ECO:0000256" key="5">
    <source>
        <dbReference type="SAM" id="Phobius"/>
    </source>
</evidence>
<name>A0A5D4XQE8_9GAMM</name>
<gene>
    <name evidence="7" type="ORF">FZO89_06955</name>
</gene>
<feature type="transmembrane region" description="Helical" evidence="5">
    <location>
        <begin position="92"/>
        <end position="112"/>
    </location>
</feature>
<dbReference type="GO" id="GO:0000155">
    <property type="term" value="F:phosphorelay sensor kinase activity"/>
    <property type="evidence" value="ECO:0007669"/>
    <property type="project" value="InterPro"/>
</dbReference>
<dbReference type="PANTHER" id="PTHR43065">
    <property type="entry name" value="SENSOR HISTIDINE KINASE"/>
    <property type="match status" value="1"/>
</dbReference>
<keyword evidence="5" id="KW-0812">Transmembrane</keyword>
<feature type="transmembrane region" description="Helical" evidence="5">
    <location>
        <begin position="176"/>
        <end position="197"/>
    </location>
</feature>
<accession>A0A5D4XQE8</accession>
<dbReference type="InterPro" id="IPR003594">
    <property type="entry name" value="HATPase_dom"/>
</dbReference>
<dbReference type="SMART" id="SM00387">
    <property type="entry name" value="HATPase_c"/>
    <property type="match status" value="1"/>
</dbReference>
<dbReference type="PANTHER" id="PTHR43065:SF42">
    <property type="entry name" value="TWO-COMPONENT SENSOR PPRA"/>
    <property type="match status" value="1"/>
</dbReference>
<dbReference type="RefSeq" id="WP_149102561.1">
    <property type="nucleotide sequence ID" value="NZ_VTFT01000001.1"/>
</dbReference>